<dbReference type="HOGENOM" id="CLU_624558_0_0_1"/>
<accession>T1I5X0</accession>
<organism evidence="1 2">
    <name type="scientific">Rhodnius prolixus</name>
    <name type="common">Triatomid bug</name>
    <dbReference type="NCBI Taxonomy" id="13249"/>
    <lineage>
        <taxon>Eukaryota</taxon>
        <taxon>Metazoa</taxon>
        <taxon>Ecdysozoa</taxon>
        <taxon>Arthropoda</taxon>
        <taxon>Hexapoda</taxon>
        <taxon>Insecta</taxon>
        <taxon>Pterygota</taxon>
        <taxon>Neoptera</taxon>
        <taxon>Paraneoptera</taxon>
        <taxon>Hemiptera</taxon>
        <taxon>Heteroptera</taxon>
        <taxon>Panheteroptera</taxon>
        <taxon>Cimicomorpha</taxon>
        <taxon>Reduviidae</taxon>
        <taxon>Triatominae</taxon>
        <taxon>Rhodnius</taxon>
    </lineage>
</organism>
<dbReference type="RefSeq" id="XP_073990808.1">
    <property type="nucleotide sequence ID" value="XM_074134707.1"/>
</dbReference>
<reference evidence="1" key="1">
    <citation type="submission" date="2015-05" db="UniProtKB">
        <authorList>
            <consortium name="EnsemblMetazoa"/>
        </authorList>
    </citation>
    <scope>IDENTIFICATION</scope>
</reference>
<evidence type="ECO:0000313" key="1">
    <source>
        <dbReference type="EnsemblMetazoa" id="RPRC011689-PA"/>
    </source>
</evidence>
<dbReference type="RefSeq" id="XP_073990809.1">
    <property type="nucleotide sequence ID" value="XM_074134708.1"/>
</dbReference>
<dbReference type="InterPro" id="IPR036047">
    <property type="entry name" value="F-box-like_dom_sf"/>
</dbReference>
<dbReference type="Gene3D" id="1.20.1280.50">
    <property type="match status" value="1"/>
</dbReference>
<dbReference type="EMBL" id="ACPB03015977">
    <property type="status" value="NOT_ANNOTATED_CDS"/>
    <property type="molecule type" value="Genomic_DNA"/>
</dbReference>
<proteinExistence type="predicted"/>
<name>T1I5X0_RHOPR</name>
<dbReference type="SMART" id="SM00256">
    <property type="entry name" value="FBOX"/>
    <property type="match status" value="1"/>
</dbReference>
<dbReference type="RefSeq" id="XP_073990810.1">
    <property type="nucleotide sequence ID" value="XM_074134709.1"/>
</dbReference>
<dbReference type="GeneID" id="141457553"/>
<dbReference type="SUPFAM" id="SSF81383">
    <property type="entry name" value="F-box domain"/>
    <property type="match status" value="1"/>
</dbReference>
<sequence length="476" mass="56022">MKLFDEVWLEIFEALTLKDLLRCNLVCKQFYKVINTNRIWKPLCEVDLAERTERFFDFSWTFAVPCRWKLCYLKQKVARNWTSDKFKSFPLKLPFSQPVDILTYNGEVLVVKSEDKLQAYLVHVHDHYADRIALEEKPKPSYKSLLTNTLYLIVNNGKYLLVYRFNEVCGKYQTDYAYYVVNNQKFIHYVHEEGSNRRLNEYEDLVGRADLELLTFLGNTLYLAFGNVTDRQDGKGTYCICAFNLETMQYLLEVKVQSYSWTSDQKIIYLLETFDQTVPFAQLCCYDEHGVEIYRRDRDYTILNIYVNYHILLAVKHILFEQFTIKIEYNVLEKATGRELYSNQIRRSNDSRINSVDTTKLMPSADIVLINVDYKHGCGSLNCDCPPNKAFVLYDLAQATLIHTIRFWTNRLLLGADRYLLDPYCTGNIKHEVYDFLKDTYARISAPGRLVYAAYDLLVIRNYYKKVSSLSVQVYS</sequence>
<dbReference type="Proteomes" id="UP000015103">
    <property type="component" value="Unassembled WGS sequence"/>
</dbReference>
<protein>
    <submittedName>
        <fullName evidence="1">F-box domain-containing protein</fullName>
    </submittedName>
</protein>
<dbReference type="InParanoid" id="T1I5X0"/>
<keyword evidence="2" id="KW-1185">Reference proteome</keyword>
<dbReference type="InterPro" id="IPR001810">
    <property type="entry name" value="F-box_dom"/>
</dbReference>
<dbReference type="Pfam" id="PF12937">
    <property type="entry name" value="F-box-like"/>
    <property type="match status" value="1"/>
</dbReference>
<dbReference type="EnsemblMetazoa" id="RPRC011689-RA">
    <property type="protein sequence ID" value="RPRC011689-PA"/>
    <property type="gene ID" value="RPRC011689"/>
</dbReference>
<dbReference type="VEuPathDB" id="VectorBase:RPRC011689"/>
<dbReference type="AlphaFoldDB" id="T1I5X0"/>
<evidence type="ECO:0000313" key="2">
    <source>
        <dbReference type="Proteomes" id="UP000015103"/>
    </source>
</evidence>
<dbReference type="PROSITE" id="PS50181">
    <property type="entry name" value="FBOX"/>
    <property type="match status" value="1"/>
</dbReference>